<dbReference type="EMBL" id="BAOS01000004">
    <property type="protein sequence ID" value="GAX59904.1"/>
    <property type="molecule type" value="Genomic_DNA"/>
</dbReference>
<comment type="caution">
    <text evidence="3">The sequence shown here is derived from an EMBL/GenBank/DDBJ whole genome shotgun (WGS) entry which is preliminary data.</text>
</comment>
<dbReference type="Proteomes" id="UP000218542">
    <property type="component" value="Unassembled WGS sequence"/>
</dbReference>
<keyword evidence="4" id="KW-1185">Reference proteome</keyword>
<dbReference type="Pfam" id="PF07589">
    <property type="entry name" value="PEP-CTERM"/>
    <property type="match status" value="1"/>
</dbReference>
<evidence type="ECO:0000313" key="3">
    <source>
        <dbReference type="EMBL" id="GAX59904.1"/>
    </source>
</evidence>
<feature type="signal peptide" evidence="1">
    <location>
        <begin position="1"/>
        <end position="19"/>
    </location>
</feature>
<feature type="chain" id="PRO_5012222561" evidence="1">
    <location>
        <begin position="20"/>
        <end position="248"/>
    </location>
</feature>
<feature type="domain" description="Ice-binding protein C-terminal" evidence="2">
    <location>
        <begin position="214"/>
        <end position="238"/>
    </location>
</feature>
<organism evidence="3 4">
    <name type="scientific">Candidatus Scalindua japonica</name>
    <dbReference type="NCBI Taxonomy" id="1284222"/>
    <lineage>
        <taxon>Bacteria</taxon>
        <taxon>Pseudomonadati</taxon>
        <taxon>Planctomycetota</taxon>
        <taxon>Candidatus Brocadiia</taxon>
        <taxon>Candidatus Brocadiales</taxon>
        <taxon>Candidatus Scalinduaceae</taxon>
        <taxon>Candidatus Scalindua</taxon>
    </lineage>
</organism>
<name>A0A286TVN8_9BACT</name>
<evidence type="ECO:0000256" key="1">
    <source>
        <dbReference type="SAM" id="SignalP"/>
    </source>
</evidence>
<gene>
    <name evidence="3" type="ORF">SCALIN_C04_0392</name>
</gene>
<protein>
    <submittedName>
        <fullName evidence="3">Prephenate dehydrogenase</fullName>
    </submittedName>
</protein>
<reference evidence="4" key="1">
    <citation type="journal article" date="2017" name="Environ. Microbiol. Rep.">
        <title>Genetic Diversity of Marine Anaerobic Ammonium-Oxidizing Bacteria as Revealed by Genomic and Proteomic Analyses of 'Candidatus Scalindua japonica'.</title>
        <authorList>
            <person name="Oshiki M."/>
            <person name="Mizuto K."/>
            <person name="Kimura Z."/>
            <person name="Kindaichi T."/>
            <person name="Satoh H."/>
            <person name="Okabe S."/>
        </authorList>
    </citation>
    <scope>NUCLEOTIDE SEQUENCE [LARGE SCALE GENOMIC DNA]</scope>
    <source>
        <strain evidence="4">husup-a2</strain>
    </source>
</reference>
<dbReference type="AlphaFoldDB" id="A0A286TVN8"/>
<proteinExistence type="predicted"/>
<dbReference type="InterPro" id="IPR013424">
    <property type="entry name" value="Ice-binding_C"/>
</dbReference>
<dbReference type="NCBIfam" id="TIGR02595">
    <property type="entry name" value="PEP_CTERM"/>
    <property type="match status" value="1"/>
</dbReference>
<sequence length="248" mass="27772">MKKLVLVISFLLFSSTVQATLIDNFDGTITQIRDDGSMLMWLQDANYAKTSGFDSDGEMIWSDAKSWADNLTFAGYDNWRLPSTLPVNGSNYDYNFSVNGTTDVGYNIFSLNSEMAYLFYLELGNKGFVDISNNVLPFSEFGMHNTGLFTNIPYQHPDFGPQQYWSGTDYSVPHSPDTHAWSFKFATGHQIADHKPGSEDFAWAVRTVIPESFTVPEPTTITLLCIGIVGLAGAEVRRRRKKKVVVKS</sequence>
<accession>A0A286TVN8</accession>
<evidence type="ECO:0000313" key="4">
    <source>
        <dbReference type="Proteomes" id="UP000218542"/>
    </source>
</evidence>
<evidence type="ECO:0000259" key="2">
    <source>
        <dbReference type="Pfam" id="PF07589"/>
    </source>
</evidence>
<dbReference type="OrthoDB" id="5432833at2"/>
<dbReference type="RefSeq" id="WP_096893054.1">
    <property type="nucleotide sequence ID" value="NZ_BAOS01000004.1"/>
</dbReference>
<keyword evidence="1" id="KW-0732">Signal</keyword>